<dbReference type="InterPro" id="IPR029787">
    <property type="entry name" value="Nucleotide_cyclase"/>
</dbReference>
<proteinExistence type="predicted"/>
<feature type="transmembrane region" description="Helical" evidence="1">
    <location>
        <begin position="49"/>
        <end position="71"/>
    </location>
</feature>
<comment type="caution">
    <text evidence="3">The sequence shown here is derived from an EMBL/GenBank/DDBJ whole genome shotgun (WGS) entry which is preliminary data.</text>
</comment>
<feature type="transmembrane region" description="Helical" evidence="1">
    <location>
        <begin position="171"/>
        <end position="189"/>
    </location>
</feature>
<evidence type="ECO:0000259" key="2">
    <source>
        <dbReference type="PROSITE" id="PS50887"/>
    </source>
</evidence>
<keyword evidence="1" id="KW-0812">Transmembrane</keyword>
<sequence length="374" mass="39854">MLRRIADEPPGVRIQLVAALFTAALPLGMMIVTFSLVGCYVVFAQADKPAALATGSGLLAGLWKASLHCLFRRGVRRAPVDEVGAAAWERRFGVANYAFAFCIGMLAARTFMLQDPGGQLLAIGMLFGFCSGQVARVAVRPRICSVSILLAVSPAAVASATHGGVPHVGLAAMFVLFSVGGLESVRYAYGQIRQRIAANLELVTIAQVDPLTGLRNRLGLRRFIDDQVGRCGSRTMMVAVHCFDLDGFKPVNDRLGHSAGDALLVELSRRVGSMLHDSDVAVRLGGDEFLVVQCDIDHVEKAEIFGRRLFRTVTAPYSLEDRSVTIGMSLGTCTGQLPNELLEDLIGVADGRMYDVKRTGGGGAAAARSGIDCS</sequence>
<reference evidence="3 4" key="1">
    <citation type="submission" date="2020-08" db="EMBL/GenBank/DDBJ databases">
        <title>The Agave Microbiome: Exploring the role of microbial communities in plant adaptations to desert environments.</title>
        <authorList>
            <person name="Partida-Martinez L.P."/>
        </authorList>
    </citation>
    <scope>NUCLEOTIDE SEQUENCE [LARGE SCALE GENOMIC DNA]</scope>
    <source>
        <strain evidence="3 4">AS2.3</strain>
    </source>
</reference>
<evidence type="ECO:0000313" key="4">
    <source>
        <dbReference type="Proteomes" id="UP000517753"/>
    </source>
</evidence>
<evidence type="ECO:0000313" key="3">
    <source>
        <dbReference type="EMBL" id="NYD89121.1"/>
    </source>
</evidence>
<keyword evidence="1" id="KW-1133">Transmembrane helix</keyword>
<dbReference type="InterPro" id="IPR043128">
    <property type="entry name" value="Rev_trsase/Diguanyl_cyclase"/>
</dbReference>
<dbReference type="EMBL" id="JACCBY010000001">
    <property type="protein sequence ID" value="NYD89121.1"/>
    <property type="molecule type" value="Genomic_DNA"/>
</dbReference>
<dbReference type="PANTHER" id="PTHR44757:SF2">
    <property type="entry name" value="BIOFILM ARCHITECTURE MAINTENANCE PROTEIN MBAA"/>
    <property type="match status" value="1"/>
</dbReference>
<evidence type="ECO:0000256" key="1">
    <source>
        <dbReference type="SAM" id="Phobius"/>
    </source>
</evidence>
<feature type="transmembrane region" description="Helical" evidence="1">
    <location>
        <begin position="146"/>
        <end position="165"/>
    </location>
</feature>
<name>A0A7Y9K0P5_9SPHN</name>
<organism evidence="3 4">
    <name type="scientific">Sphingomonas melonis</name>
    <dbReference type="NCBI Taxonomy" id="152682"/>
    <lineage>
        <taxon>Bacteria</taxon>
        <taxon>Pseudomonadati</taxon>
        <taxon>Pseudomonadota</taxon>
        <taxon>Alphaproteobacteria</taxon>
        <taxon>Sphingomonadales</taxon>
        <taxon>Sphingomonadaceae</taxon>
        <taxon>Sphingomonas</taxon>
    </lineage>
</organism>
<dbReference type="NCBIfam" id="TIGR00254">
    <property type="entry name" value="GGDEF"/>
    <property type="match status" value="1"/>
</dbReference>
<protein>
    <submittedName>
        <fullName evidence="3">Diguanylate cyclase (GGDEF)-like protein</fullName>
    </submittedName>
</protein>
<keyword evidence="4" id="KW-1185">Reference proteome</keyword>
<dbReference type="PROSITE" id="PS50887">
    <property type="entry name" value="GGDEF"/>
    <property type="match status" value="1"/>
</dbReference>
<keyword evidence="1" id="KW-0472">Membrane</keyword>
<dbReference type="Proteomes" id="UP000517753">
    <property type="component" value="Unassembled WGS sequence"/>
</dbReference>
<dbReference type="InterPro" id="IPR000160">
    <property type="entry name" value="GGDEF_dom"/>
</dbReference>
<dbReference type="Gene3D" id="3.30.70.270">
    <property type="match status" value="1"/>
</dbReference>
<feature type="domain" description="GGDEF" evidence="2">
    <location>
        <begin position="236"/>
        <end position="369"/>
    </location>
</feature>
<dbReference type="AlphaFoldDB" id="A0A7Y9K0P5"/>
<feature type="transmembrane region" description="Helical" evidence="1">
    <location>
        <begin position="12"/>
        <end position="43"/>
    </location>
</feature>
<gene>
    <name evidence="3" type="ORF">HD841_000890</name>
</gene>
<dbReference type="InterPro" id="IPR052155">
    <property type="entry name" value="Biofilm_reg_signaling"/>
</dbReference>
<feature type="transmembrane region" description="Helical" evidence="1">
    <location>
        <begin position="92"/>
        <end position="112"/>
    </location>
</feature>
<dbReference type="RefSeq" id="WP_179507628.1">
    <property type="nucleotide sequence ID" value="NZ_JACCBY010000001.1"/>
</dbReference>
<accession>A0A7Y9K0P5</accession>
<dbReference type="Pfam" id="PF00990">
    <property type="entry name" value="GGDEF"/>
    <property type="match status" value="1"/>
</dbReference>
<dbReference type="SUPFAM" id="SSF55073">
    <property type="entry name" value="Nucleotide cyclase"/>
    <property type="match status" value="1"/>
</dbReference>
<feature type="transmembrane region" description="Helical" evidence="1">
    <location>
        <begin position="118"/>
        <end position="139"/>
    </location>
</feature>
<dbReference type="SMART" id="SM00267">
    <property type="entry name" value="GGDEF"/>
    <property type="match status" value="1"/>
</dbReference>
<dbReference type="PANTHER" id="PTHR44757">
    <property type="entry name" value="DIGUANYLATE CYCLASE DGCP"/>
    <property type="match status" value="1"/>
</dbReference>
<dbReference type="CDD" id="cd01949">
    <property type="entry name" value="GGDEF"/>
    <property type="match status" value="1"/>
</dbReference>